<evidence type="ECO:0000256" key="14">
    <source>
        <dbReference type="PIRSR" id="PIRSR000294-2"/>
    </source>
</evidence>
<evidence type="ECO:0000256" key="4">
    <source>
        <dbReference type="ARBA" id="ARBA00022617"/>
    </source>
</evidence>
<comment type="caution">
    <text evidence="17">The sequence shown here is derived from an EMBL/GenBank/DDBJ whole genome shotgun (WGS) entry which is preliminary data.</text>
</comment>
<keyword evidence="9" id="KW-0560">Oxidoreductase</keyword>
<feature type="binding site" description="covalent" evidence="13">
    <location>
        <position position="222"/>
    </location>
    <ligand>
        <name>heme c</name>
        <dbReference type="ChEBI" id="CHEBI:61717"/>
        <label>2</label>
    </ligand>
</feature>
<dbReference type="SUPFAM" id="SSF46626">
    <property type="entry name" value="Cytochrome c"/>
    <property type="match status" value="2"/>
</dbReference>
<keyword evidence="7" id="KW-0574">Periplasm</keyword>
<feature type="binding site" description="axial binding residue" evidence="14">
    <location>
        <position position="223"/>
    </location>
    <ligand>
        <name>heme c</name>
        <dbReference type="ChEBI" id="CHEBI:61717"/>
        <label>2</label>
    </ligand>
    <ligandPart>
        <name>Fe</name>
        <dbReference type="ChEBI" id="CHEBI:18248"/>
    </ligandPart>
</feature>
<evidence type="ECO:0000256" key="12">
    <source>
        <dbReference type="ARBA" id="ARBA00073576"/>
    </source>
</evidence>
<dbReference type="Gene3D" id="1.10.760.10">
    <property type="entry name" value="Cytochrome c-like domain"/>
    <property type="match status" value="2"/>
</dbReference>
<evidence type="ECO:0000256" key="3">
    <source>
        <dbReference type="ARBA" id="ARBA00022448"/>
    </source>
</evidence>
<evidence type="ECO:0000256" key="6">
    <source>
        <dbReference type="ARBA" id="ARBA00022729"/>
    </source>
</evidence>
<keyword evidence="4 13" id="KW-0349">Heme</keyword>
<keyword evidence="18" id="KW-1185">Reference proteome</keyword>
<comment type="subcellular location">
    <subcellularLocation>
        <location evidence="1">Periplasm</location>
    </subcellularLocation>
</comment>
<dbReference type="InterPro" id="IPR026259">
    <property type="entry name" value="MauG/Cytc_peroxidase"/>
</dbReference>
<dbReference type="InterPro" id="IPR004852">
    <property type="entry name" value="Di-haem_cyt_c_peroxidsae"/>
</dbReference>
<keyword evidence="6 15" id="KW-0732">Signal</keyword>
<dbReference type="RefSeq" id="WP_136460062.1">
    <property type="nucleotide sequence ID" value="NZ_SRSF01000007.1"/>
</dbReference>
<dbReference type="EMBL" id="SRSF01000007">
    <property type="protein sequence ID" value="THH37597.1"/>
    <property type="molecule type" value="Genomic_DNA"/>
</dbReference>
<dbReference type="AlphaFoldDB" id="A0A4S4NG33"/>
<keyword evidence="10 14" id="KW-0408">Iron</keyword>
<evidence type="ECO:0000313" key="17">
    <source>
        <dbReference type="EMBL" id="THH37597.1"/>
    </source>
</evidence>
<dbReference type="Proteomes" id="UP000308528">
    <property type="component" value="Unassembled WGS sequence"/>
</dbReference>
<comment type="function">
    <text evidence="11">Involved in methylamine metabolism. Essential for the maturation of the beta subunit of MADH, presumably via a step in the biosynthesis of tryptophan tryptophylquinone (TTQ), the cofactor of MADH.</text>
</comment>
<feature type="binding site" description="covalent" evidence="13">
    <location>
        <position position="64"/>
    </location>
    <ligand>
        <name>heme c</name>
        <dbReference type="ChEBI" id="CHEBI:61717"/>
        <label>1</label>
    </ligand>
</feature>
<evidence type="ECO:0000256" key="7">
    <source>
        <dbReference type="ARBA" id="ARBA00022764"/>
    </source>
</evidence>
<dbReference type="OrthoDB" id="9805202at2"/>
<dbReference type="FunFam" id="1.10.760.10:FF:000019">
    <property type="entry name" value="Di-heme cytochrome C peroxidase"/>
    <property type="match status" value="1"/>
</dbReference>
<dbReference type="GO" id="GO:0020037">
    <property type="term" value="F:heme binding"/>
    <property type="evidence" value="ECO:0007669"/>
    <property type="project" value="InterPro"/>
</dbReference>
<reference evidence="17 18" key="1">
    <citation type="submission" date="2019-04" db="EMBL/GenBank/DDBJ databases">
        <title>Lewinella litorea sp. nov., isolated from a marine sand.</title>
        <authorList>
            <person name="Yoon J.-H."/>
        </authorList>
    </citation>
    <scope>NUCLEOTIDE SEQUENCE [LARGE SCALE GENOMIC DNA]</scope>
    <source>
        <strain evidence="17 18">HSMS-39</strain>
    </source>
</reference>
<feature type="binding site" description="covalent" evidence="13">
    <location>
        <position position="219"/>
    </location>
    <ligand>
        <name>heme c</name>
        <dbReference type="ChEBI" id="CHEBI:61717"/>
        <label>2</label>
    </ligand>
</feature>
<gene>
    <name evidence="17" type="ORF">E4021_14335</name>
</gene>
<keyword evidence="8" id="KW-0249">Electron transport</keyword>
<comment type="cofactor">
    <cofactor evidence="13">
        <name>heme</name>
        <dbReference type="ChEBI" id="CHEBI:30413"/>
    </cofactor>
    <text evidence="13">Binds 2 heme groups.</text>
</comment>
<evidence type="ECO:0000259" key="16">
    <source>
        <dbReference type="Pfam" id="PF03150"/>
    </source>
</evidence>
<proteinExistence type="predicted"/>
<dbReference type="PIRSF" id="PIRSF000294">
    <property type="entry name" value="Cytochrome-c_peroxidase"/>
    <property type="match status" value="1"/>
</dbReference>
<evidence type="ECO:0000256" key="15">
    <source>
        <dbReference type="SAM" id="SignalP"/>
    </source>
</evidence>
<evidence type="ECO:0000256" key="5">
    <source>
        <dbReference type="ARBA" id="ARBA00022723"/>
    </source>
</evidence>
<dbReference type="GO" id="GO:0046872">
    <property type="term" value="F:metal ion binding"/>
    <property type="evidence" value="ECO:0007669"/>
    <property type="project" value="UniProtKB-KW"/>
</dbReference>
<accession>A0A4S4NG33</accession>
<evidence type="ECO:0000256" key="8">
    <source>
        <dbReference type="ARBA" id="ARBA00022982"/>
    </source>
</evidence>
<evidence type="ECO:0000256" key="9">
    <source>
        <dbReference type="ARBA" id="ARBA00023002"/>
    </source>
</evidence>
<feature type="binding site" description="covalent" evidence="13">
    <location>
        <position position="61"/>
    </location>
    <ligand>
        <name>heme c</name>
        <dbReference type="ChEBI" id="CHEBI:61717"/>
        <label>1</label>
    </ligand>
</feature>
<evidence type="ECO:0000313" key="18">
    <source>
        <dbReference type="Proteomes" id="UP000308528"/>
    </source>
</evidence>
<dbReference type="InterPro" id="IPR036909">
    <property type="entry name" value="Cyt_c-like_dom_sf"/>
</dbReference>
<dbReference type="GO" id="GO:0004130">
    <property type="term" value="F:cytochrome-c peroxidase activity"/>
    <property type="evidence" value="ECO:0007669"/>
    <property type="project" value="TreeGrafter"/>
</dbReference>
<organism evidence="17 18">
    <name type="scientific">Neolewinella litorea</name>
    <dbReference type="NCBI Taxonomy" id="2562452"/>
    <lineage>
        <taxon>Bacteria</taxon>
        <taxon>Pseudomonadati</taxon>
        <taxon>Bacteroidota</taxon>
        <taxon>Saprospiria</taxon>
        <taxon>Saprospirales</taxon>
        <taxon>Lewinellaceae</taxon>
        <taxon>Neolewinella</taxon>
    </lineage>
</organism>
<feature type="chain" id="PRO_5020490441" description="Methylamine utilization protein MauG" evidence="15">
    <location>
        <begin position="21"/>
        <end position="354"/>
    </location>
</feature>
<dbReference type="Pfam" id="PF03150">
    <property type="entry name" value="CCP_MauG"/>
    <property type="match status" value="1"/>
</dbReference>
<evidence type="ECO:0000256" key="13">
    <source>
        <dbReference type="PIRSR" id="PIRSR000294-1"/>
    </source>
</evidence>
<dbReference type="PANTHER" id="PTHR30600:SF10">
    <property type="entry name" value="BLL6722 PROTEIN"/>
    <property type="match status" value="1"/>
</dbReference>
<sequence>MCRWWTILPLLCLACVEESAAPADFAAILYPAGNPSTAAGVELGERLFFDPILSADSTVSCASCHRPERAFADGTAVSLGLGGLAGTRNTPGLTNVGYFHHPLFWDGRADNLEAQAGHPVGTPHEMGGTWPEAVARLAASDTYGALFARAFGSPDIDSSRVGHALAQYQRTLVSRNSKYDRVRRGEATYTALEALGHALFFDFGDDPEGAYAGLPTAECAHCHTPPHFTNQRYENNGLDEAMDLQTFPDPGRGAVTGIPYDNGKFRNPGLRNVALTAPYMHDGRFATLEEVVDHYNSGGRYAENRSANVHPLHLDARQKAALVAFLHTLTDTSFVVSFSTKSDRLIEGAGARVQ</sequence>
<dbReference type="GO" id="GO:0009055">
    <property type="term" value="F:electron transfer activity"/>
    <property type="evidence" value="ECO:0007669"/>
    <property type="project" value="InterPro"/>
</dbReference>
<evidence type="ECO:0000256" key="1">
    <source>
        <dbReference type="ARBA" id="ARBA00004418"/>
    </source>
</evidence>
<dbReference type="GO" id="GO:0042597">
    <property type="term" value="C:periplasmic space"/>
    <property type="evidence" value="ECO:0007669"/>
    <property type="project" value="UniProtKB-SubCell"/>
</dbReference>
<evidence type="ECO:0000256" key="10">
    <source>
        <dbReference type="ARBA" id="ARBA00023004"/>
    </source>
</evidence>
<keyword evidence="3" id="KW-0813">Transport</keyword>
<comment type="pathway">
    <text evidence="2">One-carbon metabolism; methylamine degradation.</text>
</comment>
<keyword evidence="5 14" id="KW-0479">Metal-binding</keyword>
<protein>
    <recommendedName>
        <fullName evidence="12">Methylamine utilization protein MauG</fullName>
    </recommendedName>
</protein>
<dbReference type="PANTHER" id="PTHR30600">
    <property type="entry name" value="CYTOCHROME C PEROXIDASE-RELATED"/>
    <property type="match status" value="1"/>
</dbReference>
<evidence type="ECO:0000256" key="2">
    <source>
        <dbReference type="ARBA" id="ARBA00004856"/>
    </source>
</evidence>
<feature type="signal peptide" evidence="15">
    <location>
        <begin position="1"/>
        <end position="20"/>
    </location>
</feature>
<comment type="PTM">
    <text evidence="13">Binds 2 heme groups per subunit.</text>
</comment>
<feature type="binding site" description="axial binding residue" evidence="14">
    <location>
        <position position="65"/>
    </location>
    <ligand>
        <name>heme c</name>
        <dbReference type="ChEBI" id="CHEBI:61717"/>
        <label>1</label>
    </ligand>
    <ligandPart>
        <name>Fe</name>
        <dbReference type="ChEBI" id="CHEBI:18248"/>
    </ligandPart>
</feature>
<evidence type="ECO:0000256" key="11">
    <source>
        <dbReference type="ARBA" id="ARBA00058991"/>
    </source>
</evidence>
<name>A0A4S4NG33_9BACT</name>
<dbReference type="InterPro" id="IPR051395">
    <property type="entry name" value="Cytochrome_c_Peroxidase/MauG"/>
</dbReference>
<feature type="domain" description="Di-haem cytochrome c peroxidase" evidence="16">
    <location>
        <begin position="39"/>
        <end position="187"/>
    </location>
</feature>